<dbReference type="RefSeq" id="WP_058527345.1">
    <property type="nucleotide sequence ID" value="NZ_LNYA01000033.1"/>
</dbReference>
<feature type="signal peptide" evidence="1">
    <location>
        <begin position="1"/>
        <end position="24"/>
    </location>
</feature>
<keyword evidence="3" id="KW-1185">Reference proteome</keyword>
<dbReference type="InterPro" id="IPR028082">
    <property type="entry name" value="Peripla_BP_I"/>
</dbReference>
<keyword evidence="1" id="KW-0732">Signal</keyword>
<dbReference type="Gene3D" id="3.40.50.2300">
    <property type="match status" value="2"/>
</dbReference>
<organism evidence="2 3">
    <name type="scientific">Legionella erythra</name>
    <dbReference type="NCBI Taxonomy" id="448"/>
    <lineage>
        <taxon>Bacteria</taxon>
        <taxon>Pseudomonadati</taxon>
        <taxon>Pseudomonadota</taxon>
        <taxon>Gammaproteobacteria</taxon>
        <taxon>Legionellales</taxon>
        <taxon>Legionellaceae</taxon>
        <taxon>Legionella</taxon>
    </lineage>
</organism>
<dbReference type="PANTHER" id="PTHR30483">
    <property type="entry name" value="LEUCINE-SPECIFIC-BINDING PROTEIN"/>
    <property type="match status" value="1"/>
</dbReference>
<dbReference type="STRING" id="448.Lery_2215"/>
<comment type="caution">
    <text evidence="2">The sequence shown here is derived from an EMBL/GenBank/DDBJ whole genome shotgun (WGS) entry which is preliminary data.</text>
</comment>
<dbReference type="SUPFAM" id="SSF53822">
    <property type="entry name" value="Periplasmic binding protein-like I"/>
    <property type="match status" value="1"/>
</dbReference>
<sequence>MNLSNILKVIVLIFFLSVCPAVMANNQIKICLTGRVVENLKSYGQSFENAANLALDQGEKFGKVEIKNYFYNNRPLEPMHAYKKMVSEGCSAIIGFEYLSDLLLAIKEQKNNNIPIFTSYASTTEVDKLPNNVFIFMPSYDSQAKEMLNYLRSRFNKIDDVLLVTEINRDEMLKYKEVYSDVLNKEYIKYDTFDFLENDKEILNKLHIFLKKKKYNYVFLLSGAIASAKIADAMNNQNTIFIGTENFGSSVSPTFFMRLNNKLIQSYFIRNLDFIKPSPALQAFESIYTKKYHEQPTILAAYTYDAMRIILNAFKVVGFIDTHSIFKINYNGITGAYINNGKFHRSTNYIILSVNKDGYKYEK</sequence>
<evidence type="ECO:0000256" key="1">
    <source>
        <dbReference type="SAM" id="SignalP"/>
    </source>
</evidence>
<name>A0A0W0TJA8_LEGER</name>
<proteinExistence type="predicted"/>
<accession>A0A0W0TJA8</accession>
<protein>
    <submittedName>
        <fullName evidence="2">Uncharacterized protein</fullName>
    </submittedName>
</protein>
<dbReference type="InterPro" id="IPR051010">
    <property type="entry name" value="BCAA_transport"/>
</dbReference>
<dbReference type="OrthoDB" id="5641241at2"/>
<gene>
    <name evidence="2" type="ORF">Lery_2215</name>
</gene>
<feature type="chain" id="PRO_5006913097" evidence="1">
    <location>
        <begin position="25"/>
        <end position="363"/>
    </location>
</feature>
<dbReference type="EMBL" id="LNYA01000033">
    <property type="protein sequence ID" value="KTC95656.1"/>
    <property type="molecule type" value="Genomic_DNA"/>
</dbReference>
<dbReference type="PANTHER" id="PTHR30483:SF6">
    <property type="entry name" value="PERIPLASMIC BINDING PROTEIN OF ABC TRANSPORTER FOR NATURAL AMINO ACIDS"/>
    <property type="match status" value="1"/>
</dbReference>
<evidence type="ECO:0000313" key="2">
    <source>
        <dbReference type="EMBL" id="KTC95656.1"/>
    </source>
</evidence>
<dbReference type="AlphaFoldDB" id="A0A0W0TJA8"/>
<evidence type="ECO:0000313" key="3">
    <source>
        <dbReference type="Proteomes" id="UP000054773"/>
    </source>
</evidence>
<dbReference type="Proteomes" id="UP000054773">
    <property type="component" value="Unassembled WGS sequence"/>
</dbReference>
<dbReference type="PATRIC" id="fig|448.7.peg.2326"/>
<reference evidence="2 3" key="1">
    <citation type="submission" date="2015-11" db="EMBL/GenBank/DDBJ databases">
        <title>Genomic analysis of 38 Legionella species identifies large and diverse effector repertoires.</title>
        <authorList>
            <person name="Burstein D."/>
            <person name="Amaro F."/>
            <person name="Zusman T."/>
            <person name="Lifshitz Z."/>
            <person name="Cohen O."/>
            <person name="Gilbert J.A."/>
            <person name="Pupko T."/>
            <person name="Shuman H.A."/>
            <person name="Segal G."/>
        </authorList>
    </citation>
    <scope>NUCLEOTIDE SEQUENCE [LARGE SCALE GENOMIC DNA]</scope>
    <source>
        <strain evidence="2 3">SE-32A-C8</strain>
    </source>
</reference>